<protein>
    <submittedName>
        <fullName evidence="2">Uncharacterized protein</fullName>
    </submittedName>
</protein>
<name>A0A8H7P1U0_9APHY</name>
<gene>
    <name evidence="2" type="ORF">IEO21_05527</name>
</gene>
<sequence>MSSHGPTTGVVPPKGLYLVLWLDPVKMVQYFDNPLLHAAARQLSLGKYVAYVATNTDFPMPDRPWHRCFVRLAGLGMPKDEPEQFITSDMPSRPTKPFPFANFYLHTWAYTTVRFPYRRIDYGDAWEITMKDIYDHQCYTNEDQKKRDILIEQDSRMTFPANPPAKIEPVALASEVAPDTVVEADGVAKVEDWLKTTDHSQEPLEELAADSDLSSEVSGDDTPDSLSDDDFSPSTPYSDDDASSMDTVDLLFESL</sequence>
<proteinExistence type="predicted"/>
<evidence type="ECO:0000313" key="3">
    <source>
        <dbReference type="Proteomes" id="UP000639403"/>
    </source>
</evidence>
<accession>A0A8H7P1U0</accession>
<reference evidence="2" key="2">
    <citation type="journal article" name="Front. Microbiol.">
        <title>Degradative Capacity of Two Strains of Rhodonia placenta: From Phenotype to Genotype.</title>
        <authorList>
            <person name="Kolle M."/>
            <person name="Horta M.A.C."/>
            <person name="Nowrousian M."/>
            <person name="Ohm R.A."/>
            <person name="Benz J.P."/>
            <person name="Pilgard A."/>
        </authorList>
    </citation>
    <scope>NUCLEOTIDE SEQUENCE</scope>
    <source>
        <strain evidence="2">FPRL280</strain>
    </source>
</reference>
<dbReference type="AlphaFoldDB" id="A0A8H7P1U0"/>
<comment type="caution">
    <text evidence="2">The sequence shown here is derived from an EMBL/GenBank/DDBJ whole genome shotgun (WGS) entry which is preliminary data.</text>
</comment>
<evidence type="ECO:0000256" key="1">
    <source>
        <dbReference type="SAM" id="MobiDB-lite"/>
    </source>
</evidence>
<reference evidence="2" key="1">
    <citation type="submission" date="2020-11" db="EMBL/GenBank/DDBJ databases">
        <authorList>
            <person name="Koelle M."/>
            <person name="Horta M.A.C."/>
            <person name="Nowrousian M."/>
            <person name="Ohm R.A."/>
            <person name="Benz P."/>
            <person name="Pilgard A."/>
        </authorList>
    </citation>
    <scope>NUCLEOTIDE SEQUENCE</scope>
    <source>
        <strain evidence="2">FPRL280</strain>
    </source>
</reference>
<dbReference type="EMBL" id="JADOXO010000102">
    <property type="protein sequence ID" value="KAF9813546.1"/>
    <property type="molecule type" value="Genomic_DNA"/>
</dbReference>
<organism evidence="2 3">
    <name type="scientific">Rhodonia placenta</name>
    <dbReference type="NCBI Taxonomy" id="104341"/>
    <lineage>
        <taxon>Eukaryota</taxon>
        <taxon>Fungi</taxon>
        <taxon>Dikarya</taxon>
        <taxon>Basidiomycota</taxon>
        <taxon>Agaricomycotina</taxon>
        <taxon>Agaricomycetes</taxon>
        <taxon>Polyporales</taxon>
        <taxon>Adustoporiaceae</taxon>
        <taxon>Rhodonia</taxon>
    </lineage>
</organism>
<feature type="region of interest" description="Disordered" evidence="1">
    <location>
        <begin position="197"/>
        <end position="248"/>
    </location>
</feature>
<dbReference type="Proteomes" id="UP000639403">
    <property type="component" value="Unassembled WGS sequence"/>
</dbReference>
<evidence type="ECO:0000313" key="2">
    <source>
        <dbReference type="EMBL" id="KAF9813546.1"/>
    </source>
</evidence>
<feature type="compositionally biased region" description="Acidic residues" evidence="1">
    <location>
        <begin position="218"/>
        <end position="231"/>
    </location>
</feature>